<evidence type="ECO:0000256" key="1">
    <source>
        <dbReference type="ARBA" id="ARBA00023125"/>
    </source>
</evidence>
<organism evidence="3 4">
    <name type="scientific">Xylocopilactobacillus apis</name>
    <dbReference type="NCBI Taxonomy" id="2932183"/>
    <lineage>
        <taxon>Bacteria</taxon>
        <taxon>Bacillati</taxon>
        <taxon>Bacillota</taxon>
        <taxon>Bacilli</taxon>
        <taxon>Lactobacillales</taxon>
        <taxon>Lactobacillaceae</taxon>
        <taxon>Xylocopilactobacillus</taxon>
    </lineage>
</organism>
<dbReference type="InterPro" id="IPR000551">
    <property type="entry name" value="MerR-type_HTH_dom"/>
</dbReference>
<protein>
    <recommendedName>
        <fullName evidence="2">HTH merR-type domain-containing protein</fullName>
    </recommendedName>
</protein>
<dbReference type="InterPro" id="IPR047057">
    <property type="entry name" value="MerR_fam"/>
</dbReference>
<proteinExistence type="predicted"/>
<dbReference type="GO" id="GO:0003700">
    <property type="term" value="F:DNA-binding transcription factor activity"/>
    <property type="evidence" value="ECO:0007669"/>
    <property type="project" value="InterPro"/>
</dbReference>
<dbReference type="Proteomes" id="UP001321804">
    <property type="component" value="Chromosome"/>
</dbReference>
<evidence type="ECO:0000313" key="3">
    <source>
        <dbReference type="EMBL" id="BDR57419.1"/>
    </source>
</evidence>
<dbReference type="GO" id="GO:0003677">
    <property type="term" value="F:DNA binding"/>
    <property type="evidence" value="ECO:0007669"/>
    <property type="project" value="UniProtKB-KW"/>
</dbReference>
<evidence type="ECO:0000259" key="2">
    <source>
        <dbReference type="PROSITE" id="PS50937"/>
    </source>
</evidence>
<dbReference type="PANTHER" id="PTHR30204">
    <property type="entry name" value="REDOX-CYCLING DRUG-SENSING TRANSCRIPTIONAL ACTIVATOR SOXR"/>
    <property type="match status" value="1"/>
</dbReference>
<feature type="domain" description="HTH merR-type" evidence="2">
    <location>
        <begin position="3"/>
        <end position="72"/>
    </location>
</feature>
<dbReference type="PROSITE" id="PS50937">
    <property type="entry name" value="HTH_MERR_2"/>
    <property type="match status" value="1"/>
</dbReference>
<reference evidence="3 4" key="1">
    <citation type="journal article" date="2023" name="Microbiol. Spectr.">
        <title>Symbiosis of Carpenter Bees with Uncharacterized Lactic Acid Bacteria Showing NAD Auxotrophy.</title>
        <authorList>
            <person name="Kawasaki S."/>
            <person name="Ozawa K."/>
            <person name="Mori T."/>
            <person name="Yamamoto A."/>
            <person name="Ito M."/>
            <person name="Ohkuma M."/>
            <person name="Sakamoto M."/>
            <person name="Matsutani M."/>
        </authorList>
    </citation>
    <scope>NUCLEOTIDE SEQUENCE [LARGE SCALE GENOMIC DNA]</scope>
    <source>
        <strain evidence="3 4">KimC2</strain>
    </source>
</reference>
<sequence length="91" mass="10667">MTKYHIKDVSETMGISVYTLRYYEKIGVLSFVKRDENGVREFEPRDLVTLNTIECLKKTDMPLKDIKNYLNLIDDGISSADERLQMFVDQK</sequence>
<dbReference type="Gene3D" id="1.10.1660.10">
    <property type="match status" value="1"/>
</dbReference>
<dbReference type="SMART" id="SM00422">
    <property type="entry name" value="HTH_MERR"/>
    <property type="match status" value="1"/>
</dbReference>
<keyword evidence="1" id="KW-0238">DNA-binding</keyword>
<keyword evidence="4" id="KW-1185">Reference proteome</keyword>
<name>A0AAU9CTU3_9LACO</name>
<dbReference type="KEGG" id="xak:KIMC2_19810"/>
<gene>
    <name evidence="3" type="ORF">KIMC2_19810</name>
</gene>
<dbReference type="InterPro" id="IPR009061">
    <property type="entry name" value="DNA-bd_dom_put_sf"/>
</dbReference>
<dbReference type="CDD" id="cd01109">
    <property type="entry name" value="HTH_YyaN"/>
    <property type="match status" value="1"/>
</dbReference>
<dbReference type="EMBL" id="AP026801">
    <property type="protein sequence ID" value="BDR57419.1"/>
    <property type="molecule type" value="Genomic_DNA"/>
</dbReference>
<dbReference type="SUPFAM" id="SSF46955">
    <property type="entry name" value="Putative DNA-binding domain"/>
    <property type="match status" value="1"/>
</dbReference>
<evidence type="ECO:0000313" key="4">
    <source>
        <dbReference type="Proteomes" id="UP001321804"/>
    </source>
</evidence>
<dbReference type="PANTHER" id="PTHR30204:SF82">
    <property type="entry name" value="TRANSCRIPTIONAL REGULATOR, MERR FAMILY"/>
    <property type="match status" value="1"/>
</dbReference>
<dbReference type="AlphaFoldDB" id="A0AAU9CTU3"/>
<dbReference type="Pfam" id="PF13411">
    <property type="entry name" value="MerR_1"/>
    <property type="match status" value="1"/>
</dbReference>
<accession>A0AAU9CTU3</accession>
<dbReference type="RefSeq" id="WP_317696503.1">
    <property type="nucleotide sequence ID" value="NZ_AP026801.1"/>
</dbReference>